<keyword evidence="13 15" id="KW-0472">Membrane</keyword>
<keyword evidence="10" id="KW-0746">Sphingolipid metabolism</keyword>
<dbReference type="GO" id="GO:0046872">
    <property type="term" value="F:metal ion binding"/>
    <property type="evidence" value="ECO:0007669"/>
    <property type="project" value="UniProtKB-KW"/>
</dbReference>
<dbReference type="InterPro" id="IPR036691">
    <property type="entry name" value="Endo/exonu/phosph_ase_sf"/>
</dbReference>
<dbReference type="SUPFAM" id="SSF56219">
    <property type="entry name" value="DNase I-like"/>
    <property type="match status" value="1"/>
</dbReference>
<dbReference type="Proteomes" id="UP000597762">
    <property type="component" value="Unassembled WGS sequence"/>
</dbReference>
<evidence type="ECO:0000313" key="17">
    <source>
        <dbReference type="EMBL" id="CAE1294825.1"/>
    </source>
</evidence>
<dbReference type="GO" id="GO:0004767">
    <property type="term" value="F:sphingomyelin phosphodiesterase activity"/>
    <property type="evidence" value="ECO:0007669"/>
    <property type="project" value="UniProtKB-EC"/>
</dbReference>
<evidence type="ECO:0000256" key="12">
    <source>
        <dbReference type="ARBA" id="ARBA00023098"/>
    </source>
</evidence>
<feature type="compositionally biased region" description="Basic residues" evidence="14">
    <location>
        <begin position="25"/>
        <end position="35"/>
    </location>
</feature>
<dbReference type="AlphaFoldDB" id="A0A812DCU4"/>
<proteinExistence type="inferred from homology"/>
<evidence type="ECO:0000256" key="15">
    <source>
        <dbReference type="SAM" id="Phobius"/>
    </source>
</evidence>
<organism evidence="17 18">
    <name type="scientific">Acanthosepion pharaonis</name>
    <name type="common">Pharaoh cuttlefish</name>
    <name type="synonym">Sepia pharaonis</name>
    <dbReference type="NCBI Taxonomy" id="158019"/>
    <lineage>
        <taxon>Eukaryota</taxon>
        <taxon>Metazoa</taxon>
        <taxon>Spiralia</taxon>
        <taxon>Lophotrochozoa</taxon>
        <taxon>Mollusca</taxon>
        <taxon>Cephalopoda</taxon>
        <taxon>Coleoidea</taxon>
        <taxon>Decapodiformes</taxon>
        <taxon>Sepiida</taxon>
        <taxon>Sepiina</taxon>
        <taxon>Sepiidae</taxon>
        <taxon>Acanthosepion</taxon>
    </lineage>
</organism>
<protein>
    <recommendedName>
        <fullName evidence="5">sphingomyelin phosphodiesterase</fullName>
        <ecNumber evidence="5">3.1.4.12</ecNumber>
    </recommendedName>
</protein>
<evidence type="ECO:0000256" key="7">
    <source>
        <dbReference type="ARBA" id="ARBA00022723"/>
    </source>
</evidence>
<feature type="domain" description="Endonuclease/exonuclease/phosphatase" evidence="16">
    <location>
        <begin position="477"/>
        <end position="740"/>
    </location>
</feature>
<feature type="transmembrane region" description="Helical" evidence="15">
    <location>
        <begin position="789"/>
        <end position="808"/>
    </location>
</feature>
<evidence type="ECO:0000256" key="8">
    <source>
        <dbReference type="ARBA" id="ARBA00022801"/>
    </source>
</evidence>
<sequence>MGQECQNVEGVLPNRIFTHEDAKMLRPRNIFRKKITKQDGSEEEPLGSDTSSSSPSLTATSNTSSVEERDSETEFEFSKTFGGKRKEKIVHRILCEGNQDIQVVEVGDDDESDENLTPSISTIVTATTTTTTTSVTPASTTTTTVSAAATPKKSRIDKLCEKLRENSSFGKSEDVKYTNQLEDSIVPSKNGLASGKESPQPSKTLLQESGNQNEATVTPPPLPPSLPTPPLTQPATSTTEKTDSTAEKDSLKLLRHHLRKESVATTSTSFAESDMKRESYMKSPHVTAEKEKLVERNTKKSLSIKAQKTSDLAAKLDIILPITYTASLKKSKSRDGLSACPIVLTAVRHRLKECSVVVHDCKVTVGESCSALLFEQKTYSCCQDIQNLAHGNQNEKSGRTSDIKASKQSSSFSQSQQKSELKVNVLSSSAVLQDPSRTMKRKIIGYNGNSTSVLSREKVYALLALHPAGNMQTLNILTLNCWCIPIPLLCKDRKERIQAIGEALSIGNYDVVLLQEIWSTSDYDFLSQVTATSLPHSHYFHSGAIGSGMCVFSKFTIKDTHYLQFHLNGYAHKLLHGDWFGGKGVGLVKLDMNGFNINIYVTHFHAEYNFVNDEYRGHRLLQAFQLSQFVKHTSESCDLVIVGGDFNMESSYLSYNMVLANAMLCDTWNEKKSSSGDPHGCTDETANNCYTPLTALQKHPHGRRIDFIFYRTNAGCQAVVESCQTVMGKIPGQNMNYSDHEGVNTTLTISHSPTAQACPAMDFPVLSRLLEEANTVFKNSIEGLQPIRFFWILLALISGLSLCVMSSSQVYTNVLHLIMILLKTVIIATLAISIWTGIIVVMIERNGYVAAKLELAFLMKAKKLN</sequence>
<comment type="similarity">
    <text evidence="4">Belongs to the neutral sphingomyelinase family.</text>
</comment>
<keyword evidence="11 15" id="KW-1133">Transmembrane helix</keyword>
<gene>
    <name evidence="17" type="ORF">SPHA_50625</name>
</gene>
<accession>A0A812DCU4</accession>
<feature type="compositionally biased region" description="Polar residues" evidence="14">
    <location>
        <begin position="197"/>
        <end position="214"/>
    </location>
</feature>
<keyword evidence="6 15" id="KW-0812">Transmembrane</keyword>
<evidence type="ECO:0000313" key="18">
    <source>
        <dbReference type="Proteomes" id="UP000597762"/>
    </source>
</evidence>
<comment type="subcellular location">
    <subcellularLocation>
        <location evidence="1">Membrane</location>
        <topology evidence="1">Multi-pass membrane protein</topology>
    </subcellularLocation>
</comment>
<feature type="transmembrane region" description="Helical" evidence="15">
    <location>
        <begin position="820"/>
        <end position="843"/>
    </location>
</feature>
<name>A0A812DCU4_ACAPH</name>
<evidence type="ECO:0000256" key="5">
    <source>
        <dbReference type="ARBA" id="ARBA00012369"/>
    </source>
</evidence>
<evidence type="ECO:0000259" key="16">
    <source>
        <dbReference type="Pfam" id="PF03372"/>
    </source>
</evidence>
<keyword evidence="18" id="KW-1185">Reference proteome</keyword>
<evidence type="ECO:0000256" key="13">
    <source>
        <dbReference type="ARBA" id="ARBA00023136"/>
    </source>
</evidence>
<comment type="pathway">
    <text evidence="2">Lipid metabolism; sphingolipid metabolism.</text>
</comment>
<dbReference type="PANTHER" id="PTHR16320">
    <property type="entry name" value="SPHINGOMYELINASE FAMILY MEMBER"/>
    <property type="match status" value="1"/>
</dbReference>
<keyword evidence="8 17" id="KW-0378">Hydrolase</keyword>
<evidence type="ECO:0000256" key="6">
    <source>
        <dbReference type="ARBA" id="ARBA00022692"/>
    </source>
</evidence>
<evidence type="ECO:0000256" key="1">
    <source>
        <dbReference type="ARBA" id="ARBA00004141"/>
    </source>
</evidence>
<dbReference type="EMBL" id="CAHIKZ030002998">
    <property type="protein sequence ID" value="CAE1294825.1"/>
    <property type="molecule type" value="Genomic_DNA"/>
</dbReference>
<evidence type="ECO:0000256" key="9">
    <source>
        <dbReference type="ARBA" id="ARBA00022842"/>
    </source>
</evidence>
<feature type="compositionally biased region" description="Low complexity" evidence="14">
    <location>
        <begin position="48"/>
        <end position="65"/>
    </location>
</feature>
<dbReference type="PANTHER" id="PTHR16320:SF24">
    <property type="entry name" value="PHOSPHODIESTERASE, PUTATIVE-RELATED"/>
    <property type="match status" value="1"/>
</dbReference>
<feature type="region of interest" description="Disordered" evidence="14">
    <location>
        <begin position="186"/>
        <end position="247"/>
    </location>
</feature>
<evidence type="ECO:0000256" key="3">
    <source>
        <dbReference type="ARBA" id="ARBA00004991"/>
    </source>
</evidence>
<dbReference type="GO" id="GO:0016020">
    <property type="term" value="C:membrane"/>
    <property type="evidence" value="ECO:0007669"/>
    <property type="project" value="UniProtKB-SubCell"/>
</dbReference>
<keyword evidence="7" id="KW-0479">Metal-binding</keyword>
<evidence type="ECO:0000256" key="2">
    <source>
        <dbReference type="ARBA" id="ARBA00004760"/>
    </source>
</evidence>
<comment type="caution">
    <text evidence="17">The sequence shown here is derived from an EMBL/GenBank/DDBJ whole genome shotgun (WGS) entry which is preliminary data.</text>
</comment>
<evidence type="ECO:0000256" key="4">
    <source>
        <dbReference type="ARBA" id="ARBA00006335"/>
    </source>
</evidence>
<keyword evidence="9" id="KW-0460">Magnesium</keyword>
<feature type="region of interest" description="Disordered" evidence="14">
    <location>
        <begin position="393"/>
        <end position="416"/>
    </location>
</feature>
<feature type="compositionally biased region" description="Low complexity" evidence="14">
    <location>
        <begin position="406"/>
        <end position="416"/>
    </location>
</feature>
<dbReference type="EC" id="3.1.4.12" evidence="5"/>
<feature type="compositionally biased region" description="Pro residues" evidence="14">
    <location>
        <begin position="218"/>
        <end position="232"/>
    </location>
</feature>
<keyword evidence="12" id="KW-0443">Lipid metabolism</keyword>
<dbReference type="InterPro" id="IPR005135">
    <property type="entry name" value="Endo/exonuclease/phosphatase"/>
</dbReference>
<evidence type="ECO:0000256" key="14">
    <source>
        <dbReference type="SAM" id="MobiDB-lite"/>
    </source>
</evidence>
<dbReference type="OrthoDB" id="387657at2759"/>
<dbReference type="Gene3D" id="3.60.10.10">
    <property type="entry name" value="Endonuclease/exonuclease/phosphatase"/>
    <property type="match status" value="1"/>
</dbReference>
<reference evidence="17" key="1">
    <citation type="submission" date="2021-01" db="EMBL/GenBank/DDBJ databases">
        <authorList>
            <person name="Li R."/>
            <person name="Bekaert M."/>
        </authorList>
    </citation>
    <scope>NUCLEOTIDE SEQUENCE</scope>
    <source>
        <strain evidence="17">Farmed</strain>
    </source>
</reference>
<dbReference type="Pfam" id="PF03372">
    <property type="entry name" value="Exo_endo_phos"/>
    <property type="match status" value="1"/>
</dbReference>
<evidence type="ECO:0000256" key="11">
    <source>
        <dbReference type="ARBA" id="ARBA00022989"/>
    </source>
</evidence>
<evidence type="ECO:0000256" key="10">
    <source>
        <dbReference type="ARBA" id="ARBA00022919"/>
    </source>
</evidence>
<comment type="pathway">
    <text evidence="3">Sphingolipid metabolism.</text>
</comment>
<feature type="region of interest" description="Disordered" evidence="14">
    <location>
        <begin position="1"/>
        <end position="81"/>
    </location>
</feature>
<feature type="compositionally biased region" description="Basic and acidic residues" evidence="14">
    <location>
        <begin position="396"/>
        <end position="405"/>
    </location>
</feature>
<dbReference type="InterPro" id="IPR038772">
    <property type="entry name" value="Sph/SMPD2-like"/>
</dbReference>
<dbReference type="GO" id="GO:0006665">
    <property type="term" value="P:sphingolipid metabolic process"/>
    <property type="evidence" value="ECO:0007669"/>
    <property type="project" value="UniProtKB-KW"/>
</dbReference>